<evidence type="ECO:0000256" key="2">
    <source>
        <dbReference type="ARBA" id="ARBA00022679"/>
    </source>
</evidence>
<organism evidence="8 9">
    <name type="scientific">Candidatus Andersenbacteria bacterium RIFCSPHIGHO2_12_FULL_45_11</name>
    <dbReference type="NCBI Taxonomy" id="1797281"/>
    <lineage>
        <taxon>Bacteria</taxon>
        <taxon>Candidatus Anderseniibacteriota</taxon>
    </lineage>
</organism>
<reference evidence="8 9" key="1">
    <citation type="journal article" date="2016" name="Nat. Commun.">
        <title>Thousands of microbial genomes shed light on interconnected biogeochemical processes in an aquifer system.</title>
        <authorList>
            <person name="Anantharaman K."/>
            <person name="Brown C.T."/>
            <person name="Hug L.A."/>
            <person name="Sharon I."/>
            <person name="Castelle C.J."/>
            <person name="Probst A.J."/>
            <person name="Thomas B.C."/>
            <person name="Singh A."/>
            <person name="Wilkins M.J."/>
            <person name="Karaoz U."/>
            <person name="Brodie E.L."/>
            <person name="Williams K.H."/>
            <person name="Hubbard S.S."/>
            <person name="Banfield J.F."/>
        </authorList>
    </citation>
    <scope>NUCLEOTIDE SEQUENCE [LARGE SCALE GENOMIC DNA]</scope>
</reference>
<comment type="caution">
    <text evidence="8">The sequence shown here is derived from an EMBL/GenBank/DDBJ whole genome shotgun (WGS) entry which is preliminary data.</text>
</comment>
<dbReference type="Gene3D" id="3.40.630.30">
    <property type="match status" value="1"/>
</dbReference>
<dbReference type="PANTHER" id="PTHR36174">
    <property type="entry name" value="LIPID II:GLYCINE GLYCYLTRANSFERASE"/>
    <property type="match status" value="1"/>
</dbReference>
<accession>A0A1G1X2K0</accession>
<keyword evidence="5" id="KW-0012">Acyltransferase</keyword>
<sequence length="343" mass="39694">MWIQEITNKEVWNSFLADTKPNTFLHSWEWKKIQEADGEQVETLGFYNENGLVAIALVIRVNAKRGNHYLIPHGPILKDQKYLKQVLEELTVYHLPSTIYPLPVTLRIAPLVQNNVENGRIFSNLNFRPSPMHVHAELTWVLDISTSEEILLKEMRKTTRNAITKAQKEGVVVEISSDPTTLERFWPLYEQTKDRHGFVPFHKSFMQSQAEIFGKENKMYFAVANYQGKDVAAAMLIHSGNTVFYYHGASTKVSVPAAQLLQWEAIKEAKRRGAVRYNFWGIAPIRQAQGKPDPNHPFTGITIFKTGFGGYAIDYMHAQDLPLNWKYWKLWAIEMWRKKKRGF</sequence>
<evidence type="ECO:0000256" key="5">
    <source>
        <dbReference type="ARBA" id="ARBA00023315"/>
    </source>
</evidence>
<proteinExistence type="inferred from homology"/>
<dbReference type="Pfam" id="PF13480">
    <property type="entry name" value="Acetyltransf_6"/>
    <property type="match status" value="1"/>
</dbReference>
<keyword evidence="4" id="KW-0573">Peptidoglycan synthesis</keyword>
<dbReference type="AlphaFoldDB" id="A0A1G1X2K0"/>
<evidence type="ECO:0000313" key="9">
    <source>
        <dbReference type="Proteomes" id="UP000177528"/>
    </source>
</evidence>
<evidence type="ECO:0000256" key="6">
    <source>
        <dbReference type="ARBA" id="ARBA00023316"/>
    </source>
</evidence>
<evidence type="ECO:0000256" key="1">
    <source>
        <dbReference type="ARBA" id="ARBA00009943"/>
    </source>
</evidence>
<dbReference type="InterPro" id="IPR003447">
    <property type="entry name" value="FEMABX"/>
</dbReference>
<feature type="domain" description="BioF2-like acetyltransferase" evidence="7">
    <location>
        <begin position="154"/>
        <end position="280"/>
    </location>
</feature>
<dbReference type="Proteomes" id="UP000177528">
    <property type="component" value="Unassembled WGS sequence"/>
</dbReference>
<protein>
    <recommendedName>
        <fullName evidence="7">BioF2-like acetyltransferase domain-containing protein</fullName>
    </recommendedName>
</protein>
<dbReference type="GO" id="GO:0016755">
    <property type="term" value="F:aminoacyltransferase activity"/>
    <property type="evidence" value="ECO:0007669"/>
    <property type="project" value="InterPro"/>
</dbReference>
<dbReference type="PANTHER" id="PTHR36174:SF1">
    <property type="entry name" value="LIPID II:GLYCINE GLYCYLTRANSFERASE"/>
    <property type="match status" value="1"/>
</dbReference>
<dbReference type="InterPro" id="IPR038740">
    <property type="entry name" value="BioF2-like_GNAT_dom"/>
</dbReference>
<keyword evidence="3" id="KW-0133">Cell shape</keyword>
<comment type="similarity">
    <text evidence="1">Belongs to the FemABX family.</text>
</comment>
<evidence type="ECO:0000313" key="8">
    <source>
        <dbReference type="EMBL" id="OGY34174.1"/>
    </source>
</evidence>
<dbReference type="Pfam" id="PF02388">
    <property type="entry name" value="FemAB"/>
    <property type="match status" value="1"/>
</dbReference>
<keyword evidence="6" id="KW-0961">Cell wall biogenesis/degradation</keyword>
<evidence type="ECO:0000256" key="4">
    <source>
        <dbReference type="ARBA" id="ARBA00022984"/>
    </source>
</evidence>
<dbReference type="InterPro" id="IPR016181">
    <property type="entry name" value="Acyl_CoA_acyltransferase"/>
</dbReference>
<name>A0A1G1X2K0_9BACT</name>
<dbReference type="GO" id="GO:0008360">
    <property type="term" value="P:regulation of cell shape"/>
    <property type="evidence" value="ECO:0007669"/>
    <property type="project" value="UniProtKB-KW"/>
</dbReference>
<dbReference type="InterPro" id="IPR050644">
    <property type="entry name" value="PG_Glycine_Bridge_Synth"/>
</dbReference>
<dbReference type="SUPFAM" id="SSF55729">
    <property type="entry name" value="Acyl-CoA N-acyltransferases (Nat)"/>
    <property type="match status" value="2"/>
</dbReference>
<gene>
    <name evidence="8" type="ORF">A3D99_00450</name>
</gene>
<dbReference type="GO" id="GO:0009252">
    <property type="term" value="P:peptidoglycan biosynthetic process"/>
    <property type="evidence" value="ECO:0007669"/>
    <property type="project" value="UniProtKB-KW"/>
</dbReference>
<evidence type="ECO:0000256" key="3">
    <source>
        <dbReference type="ARBA" id="ARBA00022960"/>
    </source>
</evidence>
<dbReference type="GO" id="GO:0071555">
    <property type="term" value="P:cell wall organization"/>
    <property type="evidence" value="ECO:0007669"/>
    <property type="project" value="UniProtKB-KW"/>
</dbReference>
<dbReference type="PROSITE" id="PS51191">
    <property type="entry name" value="FEMABX"/>
    <property type="match status" value="1"/>
</dbReference>
<dbReference type="EMBL" id="MHHR01000020">
    <property type="protein sequence ID" value="OGY34174.1"/>
    <property type="molecule type" value="Genomic_DNA"/>
</dbReference>
<keyword evidence="2" id="KW-0808">Transferase</keyword>
<evidence type="ECO:0000259" key="7">
    <source>
        <dbReference type="Pfam" id="PF13480"/>
    </source>
</evidence>